<dbReference type="RefSeq" id="WP_126778273.1">
    <property type="nucleotide sequence ID" value="NZ_NGJU01000002.1"/>
</dbReference>
<dbReference type="AlphaFoldDB" id="A0A429ZV19"/>
<reference evidence="1 2" key="1">
    <citation type="submission" date="2017-05" db="EMBL/GenBank/DDBJ databases">
        <title>Vagococcus spp. assemblies.</title>
        <authorList>
            <person name="Gulvik C.A."/>
        </authorList>
    </citation>
    <scope>NUCLEOTIDE SEQUENCE [LARGE SCALE GENOMIC DNA]</scope>
    <source>
        <strain evidence="1 2">NCFB 2777</strain>
    </source>
</reference>
<comment type="caution">
    <text evidence="1">The sequence shown here is derived from an EMBL/GenBank/DDBJ whole genome shotgun (WGS) entry which is preliminary data.</text>
</comment>
<protein>
    <submittedName>
        <fullName evidence="1">Uncharacterized protein</fullName>
    </submittedName>
</protein>
<sequence>MNNYYKNSMNYLEKNFNILNFPINVFPSFHIEHLKNNALINPLNEIYNIKKEDLKFKSFYITELESNNVYLSATQSNFFELPLSIKDNKIELYVVLEETIGCVESNSDRLFCELLLAMKPTEKDMSNQHVSTMFENIDRTIKEHYP</sequence>
<proteinExistence type="predicted"/>
<evidence type="ECO:0000313" key="2">
    <source>
        <dbReference type="Proteomes" id="UP000287239"/>
    </source>
</evidence>
<evidence type="ECO:0000313" key="1">
    <source>
        <dbReference type="EMBL" id="RST97525.1"/>
    </source>
</evidence>
<dbReference type="EMBL" id="NGJU01000002">
    <property type="protein sequence ID" value="RST97525.1"/>
    <property type="molecule type" value="Genomic_DNA"/>
</dbReference>
<name>A0A429ZV19_9ENTE</name>
<dbReference type="Proteomes" id="UP000287239">
    <property type="component" value="Unassembled WGS sequence"/>
</dbReference>
<organism evidence="1 2">
    <name type="scientific">Vagococcus salmoninarum</name>
    <dbReference type="NCBI Taxonomy" id="2739"/>
    <lineage>
        <taxon>Bacteria</taxon>
        <taxon>Bacillati</taxon>
        <taxon>Bacillota</taxon>
        <taxon>Bacilli</taxon>
        <taxon>Lactobacillales</taxon>
        <taxon>Enterococcaceae</taxon>
        <taxon>Vagococcus</taxon>
    </lineage>
</organism>
<accession>A0A429ZV19</accession>
<gene>
    <name evidence="1" type="ORF">CBF35_02330</name>
</gene>
<dbReference type="GeneID" id="98567193"/>
<keyword evidence="2" id="KW-1185">Reference proteome</keyword>